<dbReference type="Pfam" id="PF17820">
    <property type="entry name" value="PDZ_6"/>
    <property type="match status" value="1"/>
</dbReference>
<dbReference type="PANTHER" id="PTHR13325">
    <property type="entry name" value="PROTEASE M50 MEMBRANE-BOUND TRANSCRIPTION FACTOR SITE 2 PROTEASE"/>
    <property type="match status" value="1"/>
</dbReference>
<feature type="transmembrane region" description="Helical" evidence="5">
    <location>
        <begin position="104"/>
        <end position="128"/>
    </location>
</feature>
<keyword evidence="7" id="KW-0645">Protease</keyword>
<evidence type="ECO:0000256" key="5">
    <source>
        <dbReference type="SAM" id="Phobius"/>
    </source>
</evidence>
<dbReference type="GO" id="GO:0004222">
    <property type="term" value="F:metalloendopeptidase activity"/>
    <property type="evidence" value="ECO:0007669"/>
    <property type="project" value="InterPro"/>
</dbReference>
<comment type="subcellular location">
    <subcellularLocation>
        <location evidence="1">Endomembrane system</location>
        <topology evidence="1">Multi-pass membrane protein</topology>
    </subcellularLocation>
</comment>
<dbReference type="InterPro" id="IPR008915">
    <property type="entry name" value="Peptidase_M50"/>
</dbReference>
<keyword evidence="7" id="KW-0378">Hydrolase</keyword>
<dbReference type="PANTHER" id="PTHR13325:SF3">
    <property type="entry name" value="MEMBRANE-BOUND TRANSCRIPTION FACTOR SITE-2 PROTEASE"/>
    <property type="match status" value="1"/>
</dbReference>
<evidence type="ECO:0000256" key="3">
    <source>
        <dbReference type="ARBA" id="ARBA00022989"/>
    </source>
</evidence>
<dbReference type="EMBL" id="CP003685">
    <property type="protein sequence ID" value="AFN04409.1"/>
    <property type="molecule type" value="Genomic_DNA"/>
</dbReference>
<evidence type="ECO:0000256" key="4">
    <source>
        <dbReference type="ARBA" id="ARBA00023136"/>
    </source>
</evidence>
<dbReference type="KEGG" id="pfi:PFC_07365"/>
<dbReference type="InterPro" id="IPR001478">
    <property type="entry name" value="PDZ"/>
</dbReference>
<dbReference type="Gene3D" id="2.30.42.10">
    <property type="match status" value="1"/>
</dbReference>
<reference evidence="7 8" key="1">
    <citation type="journal article" date="2012" name="J. Bacteriol.">
        <title>Genome Sequencing of a Genetically-Tractable Pyrococcus furiosus Strain Reveals a Highly Dynamic Genome.</title>
        <authorList>
            <person name="Bridger S.L."/>
            <person name="Lancaster W.A."/>
            <person name="Poole F.L.II."/>
            <person name="Schut G.J."/>
            <person name="Adams M.W."/>
        </authorList>
    </citation>
    <scope>NUCLEOTIDE SEQUENCE [LARGE SCALE GENOMIC DNA]</scope>
    <source>
        <strain evidence="7 8">COM1</strain>
    </source>
</reference>
<sequence length="377" mass="40945">MSTLITAIMIILGFWAIISILGATVLKGKEGVEIAPFQLLWRTKKFLNFIDNVGSKHRGFWKFYGDLGIIVGFVGSIVVFAYFIKQTLLILFPPAPQQPLPSVQLVIPGITIPLGYGLLGLAVVIIVHELSHGFLARAENLSLKSVGLVLFFVIPGAFVEPDEEELKRAPLRSRLRVFGAGSMANIITGLVALILMSVVGLAFVPGGIVVGGVIKDSPADGVLKPGDVIVEINGHPVPTLEDFIEVMNKTKPEEVITLTVLRDNERINISLKLSQHPGNPEKGFIGMYPGQNIDSRIGLKTPLLVLFLSLYWIYVLNIGIGLMNLFPLIPLDGGRMIMDTLKEFLPEKPAKVIGYSIMGIGLILLGINIVVAIRGMI</sequence>
<dbReference type="Proteomes" id="UP000006216">
    <property type="component" value="Chromosome"/>
</dbReference>
<feature type="domain" description="PDZ" evidence="6">
    <location>
        <begin position="199"/>
        <end position="262"/>
    </location>
</feature>
<feature type="transmembrane region" description="Helical" evidence="5">
    <location>
        <begin position="140"/>
        <end position="158"/>
    </location>
</feature>
<dbReference type="PROSITE" id="PS50106">
    <property type="entry name" value="PDZ"/>
    <property type="match status" value="1"/>
</dbReference>
<dbReference type="PATRIC" id="fig|1185654.4.peg.1497"/>
<proteinExistence type="predicted"/>
<dbReference type="InterPro" id="IPR001193">
    <property type="entry name" value="MBTPS2"/>
</dbReference>
<feature type="transmembrane region" description="Helical" evidence="5">
    <location>
        <begin position="178"/>
        <end position="204"/>
    </location>
</feature>
<dbReference type="GO" id="GO:0016020">
    <property type="term" value="C:membrane"/>
    <property type="evidence" value="ECO:0007669"/>
    <property type="project" value="InterPro"/>
</dbReference>
<dbReference type="CDD" id="cd06159">
    <property type="entry name" value="S2P-M50_PDZ_Arch"/>
    <property type="match status" value="1"/>
</dbReference>
<dbReference type="InterPro" id="IPR041489">
    <property type="entry name" value="PDZ_6"/>
</dbReference>
<evidence type="ECO:0000313" key="7">
    <source>
        <dbReference type="EMBL" id="AFN04409.1"/>
    </source>
</evidence>
<evidence type="ECO:0000256" key="2">
    <source>
        <dbReference type="ARBA" id="ARBA00022692"/>
    </source>
</evidence>
<feature type="transmembrane region" description="Helical" evidence="5">
    <location>
        <begin position="352"/>
        <end position="373"/>
    </location>
</feature>
<dbReference type="GeneID" id="13300940"/>
<protein>
    <submittedName>
        <fullName evidence="7">Metalloprotease</fullName>
    </submittedName>
</protein>
<feature type="transmembrane region" description="Helical" evidence="5">
    <location>
        <begin position="303"/>
        <end position="326"/>
    </location>
</feature>
<gene>
    <name evidence="7" type="ORF">PFC_07365</name>
</gene>
<dbReference type="AlphaFoldDB" id="I6TY48"/>
<keyword evidence="4 5" id="KW-0472">Membrane</keyword>
<dbReference type="PRINTS" id="PR01000">
    <property type="entry name" value="SREBPS2PTASE"/>
</dbReference>
<dbReference type="MEROPS" id="M50.010"/>
<keyword evidence="3 5" id="KW-1133">Transmembrane helix</keyword>
<organism evidence="8">
    <name type="scientific">Pyrococcus furiosus COM1</name>
    <dbReference type="NCBI Taxonomy" id="1185654"/>
    <lineage>
        <taxon>Archaea</taxon>
        <taxon>Methanobacteriati</taxon>
        <taxon>Methanobacteriota</taxon>
        <taxon>Thermococci</taxon>
        <taxon>Thermococcales</taxon>
        <taxon>Thermococcaceae</taxon>
        <taxon>Pyrococcus</taxon>
    </lineage>
</organism>
<name>I6TY48_9EURY</name>
<evidence type="ECO:0000313" key="8">
    <source>
        <dbReference type="Proteomes" id="UP000006216"/>
    </source>
</evidence>
<dbReference type="HOGENOM" id="CLU_042134_1_0_2"/>
<feature type="transmembrane region" description="Helical" evidence="5">
    <location>
        <begin position="6"/>
        <end position="26"/>
    </location>
</feature>
<evidence type="ECO:0000256" key="1">
    <source>
        <dbReference type="ARBA" id="ARBA00004127"/>
    </source>
</evidence>
<evidence type="ECO:0000259" key="6">
    <source>
        <dbReference type="PROSITE" id="PS50106"/>
    </source>
</evidence>
<dbReference type="SUPFAM" id="SSF50156">
    <property type="entry name" value="PDZ domain-like"/>
    <property type="match status" value="1"/>
</dbReference>
<dbReference type="InterPro" id="IPR036034">
    <property type="entry name" value="PDZ_sf"/>
</dbReference>
<feature type="transmembrane region" description="Helical" evidence="5">
    <location>
        <begin position="63"/>
        <end position="84"/>
    </location>
</feature>
<dbReference type="RefSeq" id="WP_014835456.1">
    <property type="nucleotide sequence ID" value="NC_018092.1"/>
</dbReference>
<keyword evidence="7" id="KW-0482">Metalloprotease</keyword>
<dbReference type="GO" id="GO:0012505">
    <property type="term" value="C:endomembrane system"/>
    <property type="evidence" value="ECO:0007669"/>
    <property type="project" value="UniProtKB-SubCell"/>
</dbReference>
<dbReference type="GO" id="GO:0005737">
    <property type="term" value="C:cytoplasm"/>
    <property type="evidence" value="ECO:0007669"/>
    <property type="project" value="TreeGrafter"/>
</dbReference>
<dbReference type="SMART" id="SM00228">
    <property type="entry name" value="PDZ"/>
    <property type="match status" value="1"/>
</dbReference>
<accession>I6TY48</accession>
<keyword evidence="2 5" id="KW-0812">Transmembrane</keyword>
<dbReference type="Pfam" id="PF02163">
    <property type="entry name" value="Peptidase_M50"/>
    <property type="match status" value="1"/>
</dbReference>
<dbReference type="GO" id="GO:0031293">
    <property type="term" value="P:membrane protein intracellular domain proteolysis"/>
    <property type="evidence" value="ECO:0007669"/>
    <property type="project" value="TreeGrafter"/>
</dbReference>